<dbReference type="Gene3D" id="3.30.740.10">
    <property type="entry name" value="Protein Inhibitor Of Neuronal Nitric Oxide Synthase"/>
    <property type="match status" value="1"/>
</dbReference>
<keyword evidence="1" id="KW-0505">Motor protein</keyword>
<name>A0ABC9AAY2_9POAL</name>
<dbReference type="EMBL" id="OZ075130">
    <property type="protein sequence ID" value="CAL4973943.1"/>
    <property type="molecule type" value="Genomic_DNA"/>
</dbReference>
<dbReference type="InterPro" id="IPR001372">
    <property type="entry name" value="Dynein_light_chain_typ-1/2"/>
</dbReference>
<sequence>MLEGKATVEDTDMPAKMQAQAMAAASRALDRFDVLDCRSIAAHIKKEFDTVHGPGWQCVVGSSFGCYFTHSKGTFIYFRLESLRFLVFKGAATAA</sequence>
<evidence type="ECO:0000313" key="2">
    <source>
        <dbReference type="EMBL" id="CAL4973943.1"/>
    </source>
</evidence>
<keyword evidence="1" id="KW-0493">Microtubule</keyword>
<dbReference type="SMART" id="SM01375">
    <property type="entry name" value="Dynein_light"/>
    <property type="match status" value="1"/>
</dbReference>
<evidence type="ECO:0000313" key="3">
    <source>
        <dbReference type="Proteomes" id="UP001497457"/>
    </source>
</evidence>
<keyword evidence="1" id="KW-0963">Cytoplasm</keyword>
<dbReference type="Pfam" id="PF01221">
    <property type="entry name" value="Dynein_light"/>
    <property type="match status" value="1"/>
</dbReference>
<dbReference type="InterPro" id="IPR037177">
    <property type="entry name" value="DLC_sf"/>
</dbReference>
<dbReference type="PANTHER" id="PTHR11886:SF107">
    <property type="entry name" value="OS01G0760000 PROTEIN"/>
    <property type="match status" value="1"/>
</dbReference>
<dbReference type="GO" id="GO:0030286">
    <property type="term" value="C:dynein complex"/>
    <property type="evidence" value="ECO:0007669"/>
    <property type="project" value="UniProtKB-KW"/>
</dbReference>
<dbReference type="GO" id="GO:0005874">
    <property type="term" value="C:microtubule"/>
    <property type="evidence" value="ECO:0007669"/>
    <property type="project" value="UniProtKB-KW"/>
</dbReference>
<comment type="subcellular location">
    <subcellularLocation>
        <location evidence="1">Cytoplasm</location>
        <location evidence="1">Cytoskeleton</location>
    </subcellularLocation>
</comment>
<proteinExistence type="inferred from homology"/>
<protein>
    <recommendedName>
        <fullName evidence="1">Dynein light chain</fullName>
    </recommendedName>
</protein>
<reference evidence="2" key="1">
    <citation type="submission" date="2024-10" db="EMBL/GenBank/DDBJ databases">
        <authorList>
            <person name="Ryan C."/>
        </authorList>
    </citation>
    <scope>NUCLEOTIDE SEQUENCE [LARGE SCALE GENOMIC DNA]</scope>
</reference>
<comment type="similarity">
    <text evidence="1">Belongs to the dynein light chain family.</text>
</comment>
<dbReference type="SUPFAM" id="SSF54648">
    <property type="entry name" value="DLC"/>
    <property type="match status" value="1"/>
</dbReference>
<organism evidence="2 3">
    <name type="scientific">Urochloa decumbens</name>
    <dbReference type="NCBI Taxonomy" id="240449"/>
    <lineage>
        <taxon>Eukaryota</taxon>
        <taxon>Viridiplantae</taxon>
        <taxon>Streptophyta</taxon>
        <taxon>Embryophyta</taxon>
        <taxon>Tracheophyta</taxon>
        <taxon>Spermatophyta</taxon>
        <taxon>Magnoliopsida</taxon>
        <taxon>Liliopsida</taxon>
        <taxon>Poales</taxon>
        <taxon>Poaceae</taxon>
        <taxon>PACMAD clade</taxon>
        <taxon>Panicoideae</taxon>
        <taxon>Panicodae</taxon>
        <taxon>Paniceae</taxon>
        <taxon>Melinidinae</taxon>
        <taxon>Urochloa</taxon>
    </lineage>
</organism>
<keyword evidence="1" id="KW-0243">Dynein</keyword>
<dbReference type="Proteomes" id="UP001497457">
    <property type="component" value="Chromosome 20rd"/>
</dbReference>
<dbReference type="AlphaFoldDB" id="A0ABC9AAY2"/>
<dbReference type="PANTHER" id="PTHR11886">
    <property type="entry name" value="DYNEIN LIGHT CHAIN"/>
    <property type="match status" value="1"/>
</dbReference>
<accession>A0ABC9AAY2</accession>
<keyword evidence="1" id="KW-0206">Cytoskeleton</keyword>
<gene>
    <name evidence="2" type="ORF">URODEC1_LOCUS52213</name>
</gene>
<evidence type="ECO:0000256" key="1">
    <source>
        <dbReference type="RuleBase" id="RU365010"/>
    </source>
</evidence>
<dbReference type="FunFam" id="3.30.740.10:FF:000004">
    <property type="entry name" value="Dynein light chain"/>
    <property type="match status" value="1"/>
</dbReference>
<keyword evidence="3" id="KW-1185">Reference proteome</keyword>